<dbReference type="AlphaFoldDB" id="A0ABD1DJF5"/>
<feature type="region of interest" description="Disordered" evidence="1">
    <location>
        <begin position="211"/>
        <end position="251"/>
    </location>
</feature>
<evidence type="ECO:0000313" key="3">
    <source>
        <dbReference type="Proteomes" id="UP001562425"/>
    </source>
</evidence>
<feature type="compositionally biased region" description="Basic and acidic residues" evidence="1">
    <location>
        <begin position="106"/>
        <end position="119"/>
    </location>
</feature>
<dbReference type="Proteomes" id="UP001562425">
    <property type="component" value="Unassembled WGS sequence"/>
</dbReference>
<evidence type="ECO:0000256" key="1">
    <source>
        <dbReference type="SAM" id="MobiDB-lite"/>
    </source>
</evidence>
<feature type="compositionally biased region" description="Basic residues" evidence="1">
    <location>
        <begin position="85"/>
        <end position="95"/>
    </location>
</feature>
<organism evidence="2 3">
    <name type="scientific">Culex pipiens pipiens</name>
    <name type="common">Northern house mosquito</name>
    <dbReference type="NCBI Taxonomy" id="38569"/>
    <lineage>
        <taxon>Eukaryota</taxon>
        <taxon>Metazoa</taxon>
        <taxon>Ecdysozoa</taxon>
        <taxon>Arthropoda</taxon>
        <taxon>Hexapoda</taxon>
        <taxon>Insecta</taxon>
        <taxon>Pterygota</taxon>
        <taxon>Neoptera</taxon>
        <taxon>Endopterygota</taxon>
        <taxon>Diptera</taxon>
        <taxon>Nematocera</taxon>
        <taxon>Culicoidea</taxon>
        <taxon>Culicidae</taxon>
        <taxon>Culicinae</taxon>
        <taxon>Culicini</taxon>
        <taxon>Culex</taxon>
        <taxon>Culex</taxon>
    </lineage>
</organism>
<comment type="caution">
    <text evidence="2">The sequence shown here is derived from an EMBL/GenBank/DDBJ whole genome shotgun (WGS) entry which is preliminary data.</text>
</comment>
<evidence type="ECO:0000313" key="2">
    <source>
        <dbReference type="EMBL" id="KAL1399721.1"/>
    </source>
</evidence>
<dbReference type="EMBL" id="JBEHCU010005468">
    <property type="protein sequence ID" value="KAL1399721.1"/>
    <property type="molecule type" value="Genomic_DNA"/>
</dbReference>
<protein>
    <submittedName>
        <fullName evidence="2">Uncharacterized protein</fullName>
    </submittedName>
</protein>
<gene>
    <name evidence="2" type="ORF">pipiens_007974</name>
</gene>
<feature type="region of interest" description="Disordered" evidence="1">
    <location>
        <begin position="85"/>
        <end position="136"/>
    </location>
</feature>
<sequence>MAKRGAHEPRSDQPAKYTASGAAVGLESGRCPKPELTKTGSAAKKGTAEKAADADAKTKKTAVGAKKPTLVALELLLLRIRARPERRRLPRRSPTTKKVTATKGGQQERRQGRGQEADLNKTSPARPQSPPLSMEQQSLYNPGLCITAGGSGLANKMALLTENPPCSRPPRKPGRVQKAPCRNPPPHDVAKPETWNRLSTRIGKTANGACRISRTTSTSKQRAPTGGLAIGKHGQEPAGISKPVDDPRKGQGLVQCADQNFEV</sequence>
<feature type="compositionally biased region" description="Basic and acidic residues" evidence="1">
    <location>
        <begin position="1"/>
        <end position="13"/>
    </location>
</feature>
<reference evidence="2 3" key="1">
    <citation type="submission" date="2024-05" db="EMBL/GenBank/DDBJ databases">
        <title>Culex pipiens pipiens assembly and annotation.</title>
        <authorList>
            <person name="Alout H."/>
            <person name="Durand T."/>
        </authorList>
    </citation>
    <scope>NUCLEOTIDE SEQUENCE [LARGE SCALE GENOMIC DNA]</scope>
    <source>
        <strain evidence="2">HA-2024</strain>
        <tissue evidence="2">Whole body</tissue>
    </source>
</reference>
<feature type="compositionally biased region" description="Polar residues" evidence="1">
    <location>
        <begin position="213"/>
        <end position="222"/>
    </location>
</feature>
<accession>A0ABD1DJF5</accession>
<proteinExistence type="predicted"/>
<feature type="region of interest" description="Disordered" evidence="1">
    <location>
        <begin position="1"/>
        <end position="66"/>
    </location>
</feature>
<feature type="compositionally biased region" description="Basic and acidic residues" evidence="1">
    <location>
        <begin position="46"/>
        <end position="58"/>
    </location>
</feature>
<feature type="region of interest" description="Disordered" evidence="1">
    <location>
        <begin position="162"/>
        <end position="192"/>
    </location>
</feature>
<name>A0ABD1DJF5_CULPP</name>
<keyword evidence="3" id="KW-1185">Reference proteome</keyword>